<dbReference type="InterPro" id="IPR014001">
    <property type="entry name" value="Helicase_ATP-bd"/>
</dbReference>
<dbReference type="Gene3D" id="3.40.50.300">
    <property type="entry name" value="P-loop containing nucleotide triphosphate hydrolases"/>
    <property type="match status" value="2"/>
</dbReference>
<dbReference type="SUPFAM" id="SSF158682">
    <property type="entry name" value="TerB-like"/>
    <property type="match status" value="1"/>
</dbReference>
<accession>A0A3N9XKU1</accession>
<dbReference type="PANTHER" id="PTHR47962">
    <property type="entry name" value="ATP-DEPENDENT HELICASE LHR-RELATED-RELATED"/>
    <property type="match status" value="1"/>
</dbReference>
<dbReference type="InterPro" id="IPR052511">
    <property type="entry name" value="ATP-dep_Helicase"/>
</dbReference>
<dbReference type="GO" id="GO:0003677">
    <property type="term" value="F:DNA binding"/>
    <property type="evidence" value="ECO:0007669"/>
    <property type="project" value="InterPro"/>
</dbReference>
<dbReference type="PROSITE" id="PS51192">
    <property type="entry name" value="HELICASE_ATP_BIND_1"/>
    <property type="match status" value="1"/>
</dbReference>
<dbReference type="Proteomes" id="UP000278981">
    <property type="component" value="Unassembled WGS sequence"/>
</dbReference>
<evidence type="ECO:0000256" key="4">
    <source>
        <dbReference type="SAM" id="MobiDB-lite"/>
    </source>
</evidence>
<dbReference type="GO" id="GO:0005524">
    <property type="term" value="F:ATP binding"/>
    <property type="evidence" value="ECO:0007669"/>
    <property type="project" value="UniProtKB-KW"/>
</dbReference>
<feature type="domain" description="Helicase ATP-binding" evidence="5">
    <location>
        <begin position="60"/>
        <end position="244"/>
    </location>
</feature>
<dbReference type="NCBIfam" id="TIGR00573">
    <property type="entry name" value="dnaq"/>
    <property type="match status" value="1"/>
</dbReference>
<dbReference type="InterPro" id="IPR012337">
    <property type="entry name" value="RNaseH-like_sf"/>
</dbReference>
<evidence type="ECO:0000313" key="7">
    <source>
        <dbReference type="EMBL" id="RQX13724.1"/>
    </source>
</evidence>
<keyword evidence="2" id="KW-0378">Hydrolase</keyword>
<dbReference type="InterPro" id="IPR029024">
    <property type="entry name" value="TerB-like"/>
</dbReference>
<dbReference type="InterPro" id="IPR011545">
    <property type="entry name" value="DEAD/DEAH_box_helicase_dom"/>
</dbReference>
<evidence type="ECO:0000256" key="3">
    <source>
        <dbReference type="ARBA" id="ARBA00022840"/>
    </source>
</evidence>
<sequence>MTTNLSPSASDPQQQVTTTAEPRRAAGSSSAYHLLHPKVQRWIHDQGWDRLRDAQERAARPILAGDTDVIIAAATASGKTEAAWLPICSAIAARRDASDDVAGVCALYVGPLKALINDQYERLAHLCERFDVPVHRWHGDVAGSRKSRVLREPDGILLITPESLESLFVNHGDKVARILGDISHVVIDELHAFIGAERGAQLQSLLHRVDLVLRRRIPRIALSATLGDFTAAAEFLRPGCGDAVTVIASDDDAREIRLQLRGYVAAAPSPSGRAPAAPPSGTATAESDDEDESWDKAGIADHLFRTMRGNDNLVFANSRSAVELYTDMLDRRCKNNNVPSEFLPHHGNLSKEIREHVEARLKDRTTPVTAICTSTLEMGIDIGSVDSVAQIGAPASVAGMRQRLGRSGRRADQPAVLRMYVSEPELTDRTPPADTLRSQLVQSVAMVDLLLAKWYEPPHTASMHLSTLTQQILSVIAQRGGAQPQQLYDALSGHGPFARVDKSTFIALLRCMGKQDLLTQDSQGLLLPGGVGDRLVNHYSFYTAFTSPEEFRLFADGRTIGSLPVDNPITPGMLLIFSGRRWKIIAIDARQKVIDLVRSGGGRPPSFSGSGGEVADAVRQRMRTIYTTTETPRYLDRQAQALLQEGRAAFNRYALDSHAILGWGNDTLLFPWRGDKIMNTLAVALTREGLEVGHDGVALTIRGTGPAGLWETIRHLADETPPDPPVLAAAVPNKASDKYDQYLTDDLLTIAYAARALDVAEAWHALRSMAAMPRPEQASVLAAGTMNHDRGAPPTPRPAPDRSAARPVIRPLAQLGQTPFAVVDLETTGFASHRGDRIIEVAVVRLSPAGQIEHRWTTLINPGRDPGPTRVHGLTAADLALAPRFSDIAGELANQLRGAIVVAHNARYDLSFLDAEFHNLGYPAPAWPALCTLSMSHRYGGGETRRLADLCIAEDIPLHAAHSALGDATATAQLLQKYLNRARQAGVTDLTEIGCHPLELPLTWTAPTGHGATLARPSTGVGHGTCKPRLRISLAGVAARVQNATTGDSRADAYLDVLDRALADHVLSHAEVAALIEVARTWGLSGDRVHLLHEQYVAALRREVVAAGTAGQFADLEAQLRDLTQTLKSAASATQEFRPDPVGGRERPL</sequence>
<evidence type="ECO:0000256" key="1">
    <source>
        <dbReference type="ARBA" id="ARBA00022741"/>
    </source>
</evidence>
<dbReference type="Pfam" id="PF00271">
    <property type="entry name" value="Helicase_C"/>
    <property type="match status" value="1"/>
</dbReference>
<feature type="region of interest" description="Disordered" evidence="4">
    <location>
        <begin position="1130"/>
        <end position="1149"/>
    </location>
</feature>
<feature type="compositionally biased region" description="Polar residues" evidence="4">
    <location>
        <begin position="1"/>
        <end position="20"/>
    </location>
</feature>
<dbReference type="PROSITE" id="PS51194">
    <property type="entry name" value="HELICASE_CTER"/>
    <property type="match status" value="1"/>
</dbReference>
<dbReference type="RefSeq" id="WP_124821777.1">
    <property type="nucleotide sequence ID" value="NZ_QDGB01000319.1"/>
</dbReference>
<feature type="compositionally biased region" description="Low complexity" evidence="4">
    <location>
        <begin position="267"/>
        <end position="285"/>
    </location>
</feature>
<protein>
    <recommendedName>
        <fullName evidence="9">DEAD/DEAH box helicase</fullName>
    </recommendedName>
</protein>
<keyword evidence="3" id="KW-0067">ATP-binding</keyword>
<dbReference type="Pfam" id="PF00270">
    <property type="entry name" value="DEAD"/>
    <property type="match status" value="1"/>
</dbReference>
<dbReference type="GO" id="GO:0004527">
    <property type="term" value="F:exonuclease activity"/>
    <property type="evidence" value="ECO:0007669"/>
    <property type="project" value="UniProtKB-KW"/>
</dbReference>
<dbReference type="SUPFAM" id="SSF52540">
    <property type="entry name" value="P-loop containing nucleoside triphosphate hydrolases"/>
    <property type="match status" value="1"/>
</dbReference>
<name>A0A3N9XKU1_9ACTN</name>
<evidence type="ECO:0008006" key="9">
    <source>
        <dbReference type="Google" id="ProtNLM"/>
    </source>
</evidence>
<dbReference type="InterPro" id="IPR006054">
    <property type="entry name" value="DnaQ"/>
</dbReference>
<organism evidence="7 8">
    <name type="scientific">Micromonospora ureilytica</name>
    <dbReference type="NCBI Taxonomy" id="709868"/>
    <lineage>
        <taxon>Bacteria</taxon>
        <taxon>Bacillati</taxon>
        <taxon>Actinomycetota</taxon>
        <taxon>Actinomycetes</taxon>
        <taxon>Micromonosporales</taxon>
        <taxon>Micromonosporaceae</taxon>
        <taxon>Micromonospora</taxon>
    </lineage>
</organism>
<dbReference type="FunFam" id="3.30.420.10:FF:000045">
    <property type="entry name" value="3'-5' exonuclease DinG"/>
    <property type="match status" value="1"/>
</dbReference>
<dbReference type="SMART" id="SM00479">
    <property type="entry name" value="EXOIII"/>
    <property type="match status" value="1"/>
</dbReference>
<dbReference type="GO" id="GO:0003887">
    <property type="term" value="F:DNA-directed DNA polymerase activity"/>
    <property type="evidence" value="ECO:0007669"/>
    <property type="project" value="InterPro"/>
</dbReference>
<dbReference type="Pfam" id="PF00929">
    <property type="entry name" value="RNase_T"/>
    <property type="match status" value="1"/>
</dbReference>
<dbReference type="OrthoDB" id="9815222at2"/>
<feature type="region of interest" description="Disordered" evidence="4">
    <location>
        <begin position="267"/>
        <end position="292"/>
    </location>
</feature>
<feature type="domain" description="Helicase C-terminal" evidence="6">
    <location>
        <begin position="298"/>
        <end position="452"/>
    </location>
</feature>
<reference evidence="7 8" key="1">
    <citation type="submission" date="2018-04" db="EMBL/GenBank/DDBJ databases">
        <title>Micromonosporas from Atacama Desert.</title>
        <authorList>
            <person name="Carro L."/>
            <person name="Klenk H.-P."/>
            <person name="Goodfellow M."/>
        </authorList>
    </citation>
    <scope>NUCLEOTIDE SEQUENCE [LARGE SCALE GENOMIC DNA]</scope>
    <source>
        <strain evidence="7 8">LB19</strain>
    </source>
</reference>
<evidence type="ECO:0000259" key="6">
    <source>
        <dbReference type="PROSITE" id="PS51194"/>
    </source>
</evidence>
<evidence type="ECO:0000313" key="8">
    <source>
        <dbReference type="Proteomes" id="UP000278981"/>
    </source>
</evidence>
<feature type="compositionally biased region" description="Basic and acidic residues" evidence="4">
    <location>
        <begin position="1137"/>
        <end position="1149"/>
    </location>
</feature>
<dbReference type="InterPro" id="IPR013520">
    <property type="entry name" value="Ribonucl_H"/>
</dbReference>
<dbReference type="SMART" id="SM00487">
    <property type="entry name" value="DEXDc"/>
    <property type="match status" value="1"/>
</dbReference>
<dbReference type="InterPro" id="IPR036397">
    <property type="entry name" value="RNaseH_sf"/>
</dbReference>
<evidence type="ECO:0000259" key="5">
    <source>
        <dbReference type="PROSITE" id="PS51192"/>
    </source>
</evidence>
<feature type="region of interest" description="Disordered" evidence="4">
    <location>
        <begin position="1"/>
        <end position="29"/>
    </location>
</feature>
<dbReference type="Gene3D" id="3.30.420.10">
    <property type="entry name" value="Ribonuclease H-like superfamily/Ribonuclease H"/>
    <property type="match status" value="1"/>
</dbReference>
<dbReference type="SMART" id="SM00490">
    <property type="entry name" value="HELICc"/>
    <property type="match status" value="1"/>
</dbReference>
<evidence type="ECO:0000256" key="2">
    <source>
        <dbReference type="ARBA" id="ARBA00022839"/>
    </source>
</evidence>
<dbReference type="EMBL" id="QDGB01000319">
    <property type="protein sequence ID" value="RQX13724.1"/>
    <property type="molecule type" value="Genomic_DNA"/>
</dbReference>
<keyword evidence="2" id="KW-0269">Exonuclease</keyword>
<keyword evidence="1" id="KW-0547">Nucleotide-binding</keyword>
<dbReference type="CDD" id="cd06127">
    <property type="entry name" value="DEDDh"/>
    <property type="match status" value="1"/>
</dbReference>
<dbReference type="GO" id="GO:0016887">
    <property type="term" value="F:ATP hydrolysis activity"/>
    <property type="evidence" value="ECO:0007669"/>
    <property type="project" value="TreeGrafter"/>
</dbReference>
<keyword evidence="2" id="KW-0540">Nuclease</keyword>
<dbReference type="SUPFAM" id="SSF53098">
    <property type="entry name" value="Ribonuclease H-like"/>
    <property type="match status" value="1"/>
</dbReference>
<comment type="caution">
    <text evidence="7">The sequence shown here is derived from an EMBL/GenBank/DDBJ whole genome shotgun (WGS) entry which is preliminary data.</text>
</comment>
<dbReference type="PANTHER" id="PTHR47962:SF5">
    <property type="entry name" value="ATP-DEPENDENT HELICASE LHR-RELATED"/>
    <property type="match status" value="1"/>
</dbReference>
<dbReference type="GO" id="GO:0006260">
    <property type="term" value="P:DNA replication"/>
    <property type="evidence" value="ECO:0007669"/>
    <property type="project" value="InterPro"/>
</dbReference>
<gene>
    <name evidence="7" type="ORF">DDE19_25265</name>
</gene>
<dbReference type="InterPro" id="IPR027417">
    <property type="entry name" value="P-loop_NTPase"/>
</dbReference>
<dbReference type="AlphaFoldDB" id="A0A3N9XKU1"/>
<dbReference type="InterPro" id="IPR001650">
    <property type="entry name" value="Helicase_C-like"/>
</dbReference>
<proteinExistence type="predicted"/>